<dbReference type="InterPro" id="IPR036291">
    <property type="entry name" value="NAD(P)-bd_dom_sf"/>
</dbReference>
<proteinExistence type="predicted"/>
<evidence type="ECO:0000259" key="3">
    <source>
        <dbReference type="Pfam" id="PF05368"/>
    </source>
</evidence>
<feature type="domain" description="NmrA-like" evidence="3">
    <location>
        <begin position="5"/>
        <end position="120"/>
    </location>
</feature>
<evidence type="ECO:0000313" key="5">
    <source>
        <dbReference type="Proteomes" id="UP000736672"/>
    </source>
</evidence>
<dbReference type="InterPro" id="IPR008030">
    <property type="entry name" value="NmrA-like"/>
</dbReference>
<keyword evidence="2" id="KW-0560">Oxidoreductase</keyword>
<dbReference type="OrthoDB" id="419598at2759"/>
<sequence length="351" mass="38639">MPTLAIAGGTSSGLGRAIVTALLSSQRHSLWNAVILSRSEKVPLWLRAIDKHGARTQVRAVDYLSVESLAEALKGVHTVGSVTSAIDGTQAQIQKNLLHAAVRQGCKRFAPAQWGFGPKGEENIQTTKPFFEGVWDECSKFKNEIECAKFNPGSYTNYIGHGIYPNPLKVADDTALQLMSAGNGYMAGEDEACQGLLRQGDLADGSGAFLLGLRNGIAELPVKDDGSWPRVTMTTMRDVGRFFVASLELPKWEESMSMAGETLTMGELLAHAEAVTGKKFLVNRLTRAYLEKRLSEIAPDDYMAQMWTEFKLAYTRDLDDEMVLKPVVNELCPQVQPIGVRKYMEMYWVGV</sequence>
<evidence type="ECO:0000256" key="2">
    <source>
        <dbReference type="ARBA" id="ARBA00023002"/>
    </source>
</evidence>
<gene>
    <name evidence="4" type="ORF">B0J15DRAFT_505118</name>
</gene>
<evidence type="ECO:0000313" key="4">
    <source>
        <dbReference type="EMBL" id="KAH7232633.1"/>
    </source>
</evidence>
<dbReference type="PANTHER" id="PTHR47706">
    <property type="entry name" value="NMRA-LIKE FAMILY PROTEIN"/>
    <property type="match status" value="1"/>
</dbReference>
<dbReference type="Gene3D" id="3.40.50.720">
    <property type="entry name" value="NAD(P)-binding Rossmann-like Domain"/>
    <property type="match status" value="1"/>
</dbReference>
<protein>
    <recommendedName>
        <fullName evidence="3">NmrA-like domain-containing protein</fullName>
    </recommendedName>
</protein>
<dbReference type="PANTHER" id="PTHR47706:SF2">
    <property type="entry name" value="ISOFLAVONE REDUCTASE FAMILY PROTEIN (AFU_ORTHOLOGUE AFUA_2G05290)"/>
    <property type="match status" value="1"/>
</dbReference>
<dbReference type="Pfam" id="PF05368">
    <property type="entry name" value="NmrA"/>
    <property type="match status" value="1"/>
</dbReference>
<dbReference type="SUPFAM" id="SSF51735">
    <property type="entry name" value="NAD(P)-binding Rossmann-fold domains"/>
    <property type="match status" value="1"/>
</dbReference>
<accession>A0A9P9JPX2</accession>
<dbReference type="GO" id="GO:0016491">
    <property type="term" value="F:oxidoreductase activity"/>
    <property type="evidence" value="ECO:0007669"/>
    <property type="project" value="UniProtKB-KW"/>
</dbReference>
<keyword evidence="1" id="KW-0521">NADP</keyword>
<reference evidence="4" key="1">
    <citation type="journal article" date="2021" name="Nat. Commun.">
        <title>Genetic determinants of endophytism in the Arabidopsis root mycobiome.</title>
        <authorList>
            <person name="Mesny F."/>
            <person name="Miyauchi S."/>
            <person name="Thiergart T."/>
            <person name="Pickel B."/>
            <person name="Atanasova L."/>
            <person name="Karlsson M."/>
            <person name="Huettel B."/>
            <person name="Barry K.W."/>
            <person name="Haridas S."/>
            <person name="Chen C."/>
            <person name="Bauer D."/>
            <person name="Andreopoulos W."/>
            <person name="Pangilinan J."/>
            <person name="LaButti K."/>
            <person name="Riley R."/>
            <person name="Lipzen A."/>
            <person name="Clum A."/>
            <person name="Drula E."/>
            <person name="Henrissat B."/>
            <person name="Kohler A."/>
            <person name="Grigoriev I.V."/>
            <person name="Martin F.M."/>
            <person name="Hacquard S."/>
        </authorList>
    </citation>
    <scope>NUCLEOTIDE SEQUENCE</scope>
    <source>
        <strain evidence="4">FSSC 5 MPI-SDFR-AT-0091</strain>
    </source>
</reference>
<dbReference type="InterPro" id="IPR051609">
    <property type="entry name" value="NmrA/Isoflavone_reductase-like"/>
</dbReference>
<dbReference type="EMBL" id="JAGTJS010000028">
    <property type="protein sequence ID" value="KAH7232633.1"/>
    <property type="molecule type" value="Genomic_DNA"/>
</dbReference>
<dbReference type="Proteomes" id="UP000736672">
    <property type="component" value="Unassembled WGS sequence"/>
</dbReference>
<keyword evidence="5" id="KW-1185">Reference proteome</keyword>
<dbReference type="AlphaFoldDB" id="A0A9P9JPX2"/>
<organism evidence="4 5">
    <name type="scientific">Fusarium solani</name>
    <name type="common">Filamentous fungus</name>
    <dbReference type="NCBI Taxonomy" id="169388"/>
    <lineage>
        <taxon>Eukaryota</taxon>
        <taxon>Fungi</taxon>
        <taxon>Dikarya</taxon>
        <taxon>Ascomycota</taxon>
        <taxon>Pezizomycotina</taxon>
        <taxon>Sordariomycetes</taxon>
        <taxon>Hypocreomycetidae</taxon>
        <taxon>Hypocreales</taxon>
        <taxon>Nectriaceae</taxon>
        <taxon>Fusarium</taxon>
        <taxon>Fusarium solani species complex</taxon>
    </lineage>
</organism>
<comment type="caution">
    <text evidence="4">The sequence shown here is derived from an EMBL/GenBank/DDBJ whole genome shotgun (WGS) entry which is preliminary data.</text>
</comment>
<name>A0A9P9JPX2_FUSSL</name>
<evidence type="ECO:0000256" key="1">
    <source>
        <dbReference type="ARBA" id="ARBA00022857"/>
    </source>
</evidence>